<protein>
    <submittedName>
        <fullName evidence="1">Uncharacterized protein</fullName>
    </submittedName>
</protein>
<name>A0A1Y1ZY79_9PLEO</name>
<proteinExistence type="predicted"/>
<dbReference type="AlphaFoldDB" id="A0A1Y1ZY79"/>
<comment type="caution">
    <text evidence="1">The sequence shown here is derived from an EMBL/GenBank/DDBJ whole genome shotgun (WGS) entry which is preliminary data.</text>
</comment>
<gene>
    <name evidence="1" type="ORF">BCR34DRAFT_191990</name>
</gene>
<accession>A0A1Y1ZY79</accession>
<evidence type="ECO:0000313" key="2">
    <source>
        <dbReference type="Proteomes" id="UP000193144"/>
    </source>
</evidence>
<dbReference type="Proteomes" id="UP000193144">
    <property type="component" value="Unassembled WGS sequence"/>
</dbReference>
<organism evidence="1 2">
    <name type="scientific">Clohesyomyces aquaticus</name>
    <dbReference type="NCBI Taxonomy" id="1231657"/>
    <lineage>
        <taxon>Eukaryota</taxon>
        <taxon>Fungi</taxon>
        <taxon>Dikarya</taxon>
        <taxon>Ascomycota</taxon>
        <taxon>Pezizomycotina</taxon>
        <taxon>Dothideomycetes</taxon>
        <taxon>Pleosporomycetidae</taxon>
        <taxon>Pleosporales</taxon>
        <taxon>Lindgomycetaceae</taxon>
        <taxon>Clohesyomyces</taxon>
    </lineage>
</organism>
<dbReference type="EMBL" id="MCFA01000027">
    <property type="protein sequence ID" value="ORY15206.1"/>
    <property type="molecule type" value="Genomic_DNA"/>
</dbReference>
<reference evidence="1 2" key="1">
    <citation type="submission" date="2016-07" db="EMBL/GenBank/DDBJ databases">
        <title>Pervasive Adenine N6-methylation of Active Genes in Fungi.</title>
        <authorList>
            <consortium name="DOE Joint Genome Institute"/>
            <person name="Mondo S.J."/>
            <person name="Dannebaum R.O."/>
            <person name="Kuo R.C."/>
            <person name="Labutti K."/>
            <person name="Haridas S."/>
            <person name="Kuo A."/>
            <person name="Salamov A."/>
            <person name="Ahrendt S.R."/>
            <person name="Lipzen A."/>
            <person name="Sullivan W."/>
            <person name="Andreopoulos W.B."/>
            <person name="Clum A."/>
            <person name="Lindquist E."/>
            <person name="Daum C."/>
            <person name="Ramamoorthy G.K."/>
            <person name="Gryganskyi A."/>
            <person name="Culley D."/>
            <person name="Magnuson J.K."/>
            <person name="James T.Y."/>
            <person name="O'Malley M.A."/>
            <person name="Stajich J.E."/>
            <person name="Spatafora J.W."/>
            <person name="Visel A."/>
            <person name="Grigoriev I.V."/>
        </authorList>
    </citation>
    <scope>NUCLEOTIDE SEQUENCE [LARGE SCALE GENOMIC DNA]</scope>
    <source>
        <strain evidence="1 2">CBS 115471</strain>
    </source>
</reference>
<sequence>MAETRAWAAGAGQVHYSRPRFCTLNAVAQRPFVVAKPPASGYNSQVGSQRLDCREERGRGRVAVQLSALLFVVSLRGRPPNRIESDDGMTGTLGRCKEIIELTNCDWLLSLSQHLQSQAGNASKTLLLLSPLRLLLKKLGPIVRRPLDAALSKTRHTPRHFSCLNISTPQFHLLMDRLL</sequence>
<keyword evidence="2" id="KW-1185">Reference proteome</keyword>
<evidence type="ECO:0000313" key="1">
    <source>
        <dbReference type="EMBL" id="ORY15206.1"/>
    </source>
</evidence>